<dbReference type="PANTHER" id="PTHR35162:SF11">
    <property type="entry name" value="CYCLIN-DEPENDENT PROTEIN KINASE INHIBITOR EL2"/>
    <property type="match status" value="1"/>
</dbReference>
<sequence length="117" mass="12871">MSASPELALPPIATARSHPVQDQGRNDASPPTVDGDDSGECRTPTAEASKLPVAARICPPAPRKPRRVVLCKRRLSVDFELISVEMEELENLFRVNFAGNSINERDVKRRKICMSST</sequence>
<dbReference type="Proteomes" id="UP000515123">
    <property type="component" value="Linkage group 25"/>
</dbReference>
<proteinExistence type="predicted"/>
<dbReference type="RefSeq" id="XP_020115130.1">
    <property type="nucleotide sequence ID" value="XM_020259541.1"/>
</dbReference>
<feature type="region of interest" description="Disordered" evidence="1">
    <location>
        <begin position="1"/>
        <end position="49"/>
    </location>
</feature>
<gene>
    <name evidence="3" type="primary">LOC109728969</name>
</gene>
<dbReference type="OrthoDB" id="771702at2759"/>
<keyword evidence="2" id="KW-1185">Reference proteome</keyword>
<dbReference type="InterPro" id="IPR053115">
    <property type="entry name" value="CDK_inhibitor"/>
</dbReference>
<keyword evidence="3" id="KW-0649">Protein kinase inhibitor</keyword>
<evidence type="ECO:0000256" key="1">
    <source>
        <dbReference type="SAM" id="MobiDB-lite"/>
    </source>
</evidence>
<evidence type="ECO:0000313" key="3">
    <source>
        <dbReference type="RefSeq" id="XP_020115130.1"/>
    </source>
</evidence>
<dbReference type="GO" id="GO:0004860">
    <property type="term" value="F:protein kinase inhibitor activity"/>
    <property type="evidence" value="ECO:0007669"/>
    <property type="project" value="UniProtKB-KW"/>
</dbReference>
<reference evidence="2" key="1">
    <citation type="journal article" date="2015" name="Nat. Genet.">
        <title>The pineapple genome and the evolution of CAM photosynthesis.</title>
        <authorList>
            <person name="Ming R."/>
            <person name="VanBuren R."/>
            <person name="Wai C.M."/>
            <person name="Tang H."/>
            <person name="Schatz M.C."/>
            <person name="Bowers J.E."/>
            <person name="Lyons E."/>
            <person name="Wang M.L."/>
            <person name="Chen J."/>
            <person name="Biggers E."/>
            <person name="Zhang J."/>
            <person name="Huang L."/>
            <person name="Zhang L."/>
            <person name="Miao W."/>
            <person name="Zhang J."/>
            <person name="Ye Z."/>
            <person name="Miao C."/>
            <person name="Lin Z."/>
            <person name="Wang H."/>
            <person name="Zhou H."/>
            <person name="Yim W.C."/>
            <person name="Priest H.D."/>
            <person name="Zheng C."/>
            <person name="Woodhouse M."/>
            <person name="Edger P.P."/>
            <person name="Guyot R."/>
            <person name="Guo H.B."/>
            <person name="Guo H."/>
            <person name="Zheng G."/>
            <person name="Singh R."/>
            <person name="Sharma A."/>
            <person name="Min X."/>
            <person name="Zheng Y."/>
            <person name="Lee H."/>
            <person name="Gurtowski J."/>
            <person name="Sedlazeck F.J."/>
            <person name="Harkess A."/>
            <person name="McKain M.R."/>
            <person name="Liao Z."/>
            <person name="Fang J."/>
            <person name="Liu J."/>
            <person name="Zhang X."/>
            <person name="Zhang Q."/>
            <person name="Hu W."/>
            <person name="Qin Y."/>
            <person name="Wang K."/>
            <person name="Chen L.Y."/>
            <person name="Shirley N."/>
            <person name="Lin Y.R."/>
            <person name="Liu L.Y."/>
            <person name="Hernandez A.G."/>
            <person name="Wright C.L."/>
            <person name="Bulone V."/>
            <person name="Tuskan G.A."/>
            <person name="Heath K."/>
            <person name="Zee F."/>
            <person name="Moore P.H."/>
            <person name="Sunkar R."/>
            <person name="Leebens-Mack J.H."/>
            <person name="Mockler T."/>
            <person name="Bennetzen J.L."/>
            <person name="Freeling M."/>
            <person name="Sankoff D."/>
            <person name="Paterson A.H."/>
            <person name="Zhu X."/>
            <person name="Yang X."/>
            <person name="Smith J.A."/>
            <person name="Cushman J.C."/>
            <person name="Paull R.E."/>
            <person name="Yu Q."/>
        </authorList>
    </citation>
    <scope>NUCLEOTIDE SEQUENCE [LARGE SCALE GENOMIC DNA]</scope>
    <source>
        <strain evidence="2">cv. F153</strain>
    </source>
</reference>
<accession>A0A6P5HMF4</accession>
<dbReference type="Gramene" id="Aco010247.1.mrna1">
    <property type="protein sequence ID" value="Aco010247.1.mrna1.cds1"/>
    <property type="gene ID" value="Aco010247.1.path1"/>
</dbReference>
<dbReference type="AlphaFoldDB" id="A0A6P5HMF4"/>
<protein>
    <submittedName>
        <fullName evidence="3">Cyclin-dependent protein kinase inhibitor SMR1-like</fullName>
    </submittedName>
</protein>
<organism evidence="2 3">
    <name type="scientific">Ananas comosus</name>
    <name type="common">Pineapple</name>
    <name type="synonym">Ananas ananas</name>
    <dbReference type="NCBI Taxonomy" id="4615"/>
    <lineage>
        <taxon>Eukaryota</taxon>
        <taxon>Viridiplantae</taxon>
        <taxon>Streptophyta</taxon>
        <taxon>Embryophyta</taxon>
        <taxon>Tracheophyta</taxon>
        <taxon>Spermatophyta</taxon>
        <taxon>Magnoliopsida</taxon>
        <taxon>Liliopsida</taxon>
        <taxon>Poales</taxon>
        <taxon>Bromeliaceae</taxon>
        <taxon>Bromelioideae</taxon>
        <taxon>Ananas</taxon>
    </lineage>
</organism>
<name>A0A6P5HMF4_ANACO</name>
<evidence type="ECO:0000313" key="2">
    <source>
        <dbReference type="Proteomes" id="UP000515123"/>
    </source>
</evidence>
<dbReference type="GeneID" id="109728969"/>
<reference evidence="3" key="2">
    <citation type="submission" date="2025-08" db="UniProtKB">
        <authorList>
            <consortium name="RefSeq"/>
        </authorList>
    </citation>
    <scope>IDENTIFICATION</scope>
    <source>
        <tissue evidence="3">Leaf</tissue>
    </source>
</reference>
<dbReference type="PANTHER" id="PTHR35162">
    <property type="entry name" value="OS08G0516600 PROTEIN"/>
    <property type="match status" value="1"/>
</dbReference>